<reference evidence="4 5" key="1">
    <citation type="submission" date="2024-04" db="EMBL/GenBank/DDBJ databases">
        <title>Tritrichomonas musculus Genome.</title>
        <authorList>
            <person name="Alves-Ferreira E."/>
            <person name="Grigg M."/>
            <person name="Lorenzi H."/>
            <person name="Galac M."/>
        </authorList>
    </citation>
    <scope>NUCLEOTIDE SEQUENCE [LARGE SCALE GENOMIC DNA]</scope>
    <source>
        <strain evidence="4 5">EAF2021</strain>
    </source>
</reference>
<evidence type="ECO:0000256" key="1">
    <source>
        <dbReference type="ARBA" id="ARBA00022737"/>
    </source>
</evidence>
<proteinExistence type="predicted"/>
<gene>
    <name evidence="4" type="ORF">M9Y10_025591</name>
</gene>
<evidence type="ECO:0000259" key="3">
    <source>
        <dbReference type="PROSITE" id="PS50222"/>
    </source>
</evidence>
<dbReference type="Proteomes" id="UP001470230">
    <property type="component" value="Unassembled WGS sequence"/>
</dbReference>
<dbReference type="Gene3D" id="1.10.238.10">
    <property type="entry name" value="EF-hand"/>
    <property type="match status" value="2"/>
</dbReference>
<accession>A0ABR2H954</accession>
<keyword evidence="5" id="KW-1185">Reference proteome</keyword>
<dbReference type="CDD" id="cd00051">
    <property type="entry name" value="EFh"/>
    <property type="match status" value="1"/>
</dbReference>
<dbReference type="InterPro" id="IPR002048">
    <property type="entry name" value="EF_hand_dom"/>
</dbReference>
<dbReference type="PROSITE" id="PS50222">
    <property type="entry name" value="EF_HAND_2"/>
    <property type="match status" value="3"/>
</dbReference>
<evidence type="ECO:0000313" key="5">
    <source>
        <dbReference type="Proteomes" id="UP001470230"/>
    </source>
</evidence>
<feature type="domain" description="EF-hand" evidence="3">
    <location>
        <begin position="82"/>
        <end position="117"/>
    </location>
</feature>
<feature type="domain" description="EF-hand" evidence="3">
    <location>
        <begin position="118"/>
        <end position="153"/>
    </location>
</feature>
<dbReference type="SMART" id="SM00054">
    <property type="entry name" value="EFh"/>
    <property type="match status" value="3"/>
</dbReference>
<dbReference type="SUPFAM" id="SSF47473">
    <property type="entry name" value="EF-hand"/>
    <property type="match status" value="1"/>
</dbReference>
<organism evidence="4 5">
    <name type="scientific">Tritrichomonas musculus</name>
    <dbReference type="NCBI Taxonomy" id="1915356"/>
    <lineage>
        <taxon>Eukaryota</taxon>
        <taxon>Metamonada</taxon>
        <taxon>Parabasalia</taxon>
        <taxon>Tritrichomonadida</taxon>
        <taxon>Tritrichomonadidae</taxon>
        <taxon>Tritrichomonas</taxon>
    </lineage>
</organism>
<comment type="caution">
    <text evidence="4">The sequence shown here is derived from an EMBL/GenBank/DDBJ whole genome shotgun (WGS) entry which is preliminary data.</text>
</comment>
<dbReference type="PROSITE" id="PS00018">
    <property type="entry name" value="EF_HAND_1"/>
    <property type="match status" value="3"/>
</dbReference>
<feature type="domain" description="EF-hand" evidence="3">
    <location>
        <begin position="6"/>
        <end position="41"/>
    </location>
</feature>
<dbReference type="PANTHER" id="PTHR23050">
    <property type="entry name" value="CALCIUM BINDING PROTEIN"/>
    <property type="match status" value="1"/>
</dbReference>
<dbReference type="EMBL" id="JAPFFF010000037">
    <property type="protein sequence ID" value="KAK8842728.1"/>
    <property type="molecule type" value="Genomic_DNA"/>
</dbReference>
<name>A0ABR2H954_9EUKA</name>
<keyword evidence="2" id="KW-0106">Calcium</keyword>
<protein>
    <submittedName>
        <fullName evidence="4">Rhomboid- protein 3</fullName>
    </submittedName>
</protein>
<sequence>MQFNEEQIEKLRGIFAENDIDKNGRLSEPELRKFLSEYDIDESFAPALLRIFVGSDKSKGDVVNGVSFENLLEFFNVLISGNIKDFFRMLFNAMDTNNDGGIDVNDLISFSGLVGDKLTDEDANDIIEQCDLNKDGKVQFEDFWRWYCSTHPNESV</sequence>
<dbReference type="InterPro" id="IPR018247">
    <property type="entry name" value="EF_Hand_1_Ca_BS"/>
</dbReference>
<dbReference type="InterPro" id="IPR011992">
    <property type="entry name" value="EF-hand-dom_pair"/>
</dbReference>
<dbReference type="Pfam" id="PF13499">
    <property type="entry name" value="EF-hand_7"/>
    <property type="match status" value="1"/>
</dbReference>
<dbReference type="Pfam" id="PF13202">
    <property type="entry name" value="EF-hand_5"/>
    <property type="match status" value="1"/>
</dbReference>
<evidence type="ECO:0000313" key="4">
    <source>
        <dbReference type="EMBL" id="KAK8842728.1"/>
    </source>
</evidence>
<evidence type="ECO:0000256" key="2">
    <source>
        <dbReference type="ARBA" id="ARBA00022837"/>
    </source>
</evidence>
<dbReference type="InterPro" id="IPR050145">
    <property type="entry name" value="Centrin_CML-like"/>
</dbReference>
<keyword evidence="1" id="KW-0677">Repeat</keyword>